<name>A0A3P3XGP4_9SPIR</name>
<dbReference type="NCBIfam" id="TIGR04255">
    <property type="entry name" value="sporadTIGR04255"/>
    <property type="match status" value="1"/>
</dbReference>
<accession>A0A3P3XGP4</accession>
<organism evidence="1">
    <name type="scientific">uncultured spirochete</name>
    <dbReference type="NCBI Taxonomy" id="156406"/>
    <lineage>
        <taxon>Bacteria</taxon>
        <taxon>Pseudomonadati</taxon>
        <taxon>Spirochaetota</taxon>
        <taxon>Spirochaetia</taxon>
        <taxon>Spirochaetales</taxon>
        <taxon>environmental samples</taxon>
    </lineage>
</organism>
<evidence type="ECO:0000313" key="1">
    <source>
        <dbReference type="EMBL" id="SLM11077.1"/>
    </source>
</evidence>
<proteinExistence type="predicted"/>
<protein>
    <recommendedName>
        <fullName evidence="2">TIGR04255 family protein</fullName>
    </recommendedName>
</protein>
<sequence length="260" mass="29861">MEVKDLPAYLERSPLVEAIWEIRFNVNPALSIGDLLPGIVFVHLDAHSKGYVLNQLPFVQIPRDIIDTNENFKFQAKYRIESTKSPYLYHIGEHMVSLNCRKPYEGWGAFKNKIIELIGILKRAPFEFIEVKPSLRYINFLPQNVIPSLSPWLRIKLNIGDFLITMTPLQIRAELPETECTHTVQIVHPAQLVMHEADAENKGIIVDIDSVLNNTQHSLDDTVAQIEMLHAKNKEFFFHQILTEDAIEKFGPKYTEEASV</sequence>
<dbReference type="EMBL" id="FWDM01000009">
    <property type="protein sequence ID" value="SLM11077.1"/>
    <property type="molecule type" value="Genomic_DNA"/>
</dbReference>
<dbReference type="AlphaFoldDB" id="A0A3P3XGP4"/>
<evidence type="ECO:0008006" key="2">
    <source>
        <dbReference type="Google" id="ProtNLM"/>
    </source>
</evidence>
<reference evidence="1" key="1">
    <citation type="submission" date="2017-02" db="EMBL/GenBank/DDBJ databases">
        <authorList>
            <person name="Regsiter A."/>
            <person name="William W."/>
        </authorList>
    </citation>
    <scope>NUCLEOTIDE SEQUENCE</scope>
    <source>
        <strain evidence="1">Bib</strain>
    </source>
</reference>
<gene>
    <name evidence="1" type="ORF">SPIROBIBN47_170031</name>
</gene>
<dbReference type="InterPro" id="IPR026349">
    <property type="entry name" value="CHP04255"/>
</dbReference>